<keyword evidence="6" id="KW-0156">Chromatin regulator</keyword>
<proteinExistence type="predicted"/>
<feature type="compositionally biased region" description="Acidic residues" evidence="11">
    <location>
        <begin position="1773"/>
        <end position="1787"/>
    </location>
</feature>
<accession>A0ABQ9ECA4</accession>
<feature type="region of interest" description="Disordered" evidence="11">
    <location>
        <begin position="664"/>
        <end position="742"/>
    </location>
</feature>
<evidence type="ECO:0008006" key="17">
    <source>
        <dbReference type="Google" id="ProtNLM"/>
    </source>
</evidence>
<dbReference type="Gene3D" id="1.10.10.60">
    <property type="entry name" value="Homeodomain-like"/>
    <property type="match status" value="1"/>
</dbReference>
<feature type="compositionally biased region" description="Acidic residues" evidence="11">
    <location>
        <begin position="2465"/>
        <end position="2487"/>
    </location>
</feature>
<keyword evidence="7" id="KW-0805">Transcription regulation</keyword>
<dbReference type="CDD" id="cd17995">
    <property type="entry name" value="DEXHc_CHD6_7_8_9"/>
    <property type="match status" value="1"/>
</dbReference>
<feature type="region of interest" description="Disordered" evidence="11">
    <location>
        <begin position="2706"/>
        <end position="2740"/>
    </location>
</feature>
<feature type="region of interest" description="Disordered" evidence="11">
    <location>
        <begin position="1750"/>
        <end position="1815"/>
    </location>
</feature>
<feature type="compositionally biased region" description="Polar residues" evidence="11">
    <location>
        <begin position="2066"/>
        <end position="2090"/>
    </location>
</feature>
<dbReference type="Gene3D" id="3.40.50.10810">
    <property type="entry name" value="Tandem AAA-ATPase domain"/>
    <property type="match status" value="1"/>
</dbReference>
<dbReference type="PROSITE" id="PS51194">
    <property type="entry name" value="HELICASE_CTER"/>
    <property type="match status" value="1"/>
</dbReference>
<feature type="region of interest" description="Disordered" evidence="11">
    <location>
        <begin position="817"/>
        <end position="881"/>
    </location>
</feature>
<feature type="compositionally biased region" description="Basic residues" evidence="11">
    <location>
        <begin position="3068"/>
        <end position="3080"/>
    </location>
</feature>
<dbReference type="SMART" id="SM00592">
    <property type="entry name" value="BRK"/>
    <property type="match status" value="1"/>
</dbReference>
<dbReference type="Pfam" id="PF00176">
    <property type="entry name" value="SNF2-rel_dom"/>
    <property type="match status" value="1"/>
</dbReference>
<comment type="subcellular location">
    <subcellularLocation>
        <location evidence="1">Nucleus</location>
    </subcellularLocation>
</comment>
<dbReference type="Pfam" id="PF07533">
    <property type="entry name" value="BRK"/>
    <property type="match status" value="1"/>
</dbReference>
<evidence type="ECO:0000256" key="1">
    <source>
        <dbReference type="ARBA" id="ARBA00004123"/>
    </source>
</evidence>
<feature type="compositionally biased region" description="Basic and acidic residues" evidence="11">
    <location>
        <begin position="3141"/>
        <end position="3167"/>
    </location>
</feature>
<feature type="region of interest" description="Disordered" evidence="11">
    <location>
        <begin position="3044"/>
        <end position="3210"/>
    </location>
</feature>
<dbReference type="SUPFAM" id="SSF54160">
    <property type="entry name" value="Chromo domain-like"/>
    <property type="match status" value="2"/>
</dbReference>
<evidence type="ECO:0000256" key="7">
    <source>
        <dbReference type="ARBA" id="ARBA00023015"/>
    </source>
</evidence>
<evidence type="ECO:0000256" key="3">
    <source>
        <dbReference type="ARBA" id="ARBA00022741"/>
    </source>
</evidence>
<dbReference type="CDD" id="cd18793">
    <property type="entry name" value="SF2_C_SNF"/>
    <property type="match status" value="1"/>
</dbReference>
<comment type="caution">
    <text evidence="15">The sequence shown here is derived from an EMBL/GenBank/DDBJ whole genome shotgun (WGS) entry which is preliminary data.</text>
</comment>
<feature type="compositionally biased region" description="Low complexity" evidence="11">
    <location>
        <begin position="1"/>
        <end position="15"/>
    </location>
</feature>
<evidence type="ECO:0000313" key="15">
    <source>
        <dbReference type="EMBL" id="KAJ8302947.1"/>
    </source>
</evidence>
<evidence type="ECO:0000313" key="16">
    <source>
        <dbReference type="Proteomes" id="UP001217089"/>
    </source>
</evidence>
<feature type="compositionally biased region" description="Low complexity" evidence="11">
    <location>
        <begin position="32"/>
        <end position="60"/>
    </location>
</feature>
<dbReference type="InterPro" id="IPR037259">
    <property type="entry name" value="BRK_sf"/>
</dbReference>
<dbReference type="Pfam" id="PF23078">
    <property type="entry name" value="HTH_CHD6-9"/>
    <property type="match status" value="1"/>
</dbReference>
<feature type="compositionally biased region" description="Polar residues" evidence="11">
    <location>
        <begin position="688"/>
        <end position="706"/>
    </location>
</feature>
<keyword evidence="16" id="KW-1185">Reference proteome</keyword>
<dbReference type="SUPFAM" id="SSF160481">
    <property type="entry name" value="BRK domain-like"/>
    <property type="match status" value="1"/>
</dbReference>
<dbReference type="Pfam" id="PF00271">
    <property type="entry name" value="Helicase_C"/>
    <property type="match status" value="1"/>
</dbReference>
<feature type="compositionally biased region" description="Low complexity" evidence="11">
    <location>
        <begin position="412"/>
        <end position="443"/>
    </location>
</feature>
<protein>
    <recommendedName>
        <fullName evidence="17">Chromodomain-helicase-DNA-binding protein 8</fullName>
    </recommendedName>
</protein>
<dbReference type="PROSITE" id="PS51192">
    <property type="entry name" value="HELICASE_ATP_BIND_1"/>
    <property type="match status" value="1"/>
</dbReference>
<feature type="domain" description="Helicase C-terminal" evidence="14">
    <location>
        <begin position="1494"/>
        <end position="1662"/>
    </location>
</feature>
<dbReference type="Gene3D" id="3.40.50.300">
    <property type="entry name" value="P-loop containing nucleotide triphosphate hydrolases"/>
    <property type="match status" value="1"/>
</dbReference>
<feature type="compositionally biased region" description="Pro residues" evidence="11">
    <location>
        <begin position="394"/>
        <end position="403"/>
    </location>
</feature>
<evidence type="ECO:0000256" key="4">
    <source>
        <dbReference type="ARBA" id="ARBA00022801"/>
    </source>
</evidence>
<keyword evidence="5" id="KW-0067">ATP-binding</keyword>
<feature type="compositionally biased region" description="Basic and acidic residues" evidence="11">
    <location>
        <begin position="2048"/>
        <end position="2057"/>
    </location>
</feature>
<dbReference type="PROSITE" id="PS50013">
    <property type="entry name" value="CHROMO_2"/>
    <property type="match status" value="2"/>
</dbReference>
<evidence type="ECO:0000259" key="13">
    <source>
        <dbReference type="PROSITE" id="PS51192"/>
    </source>
</evidence>
<feature type="region of interest" description="Disordered" evidence="11">
    <location>
        <begin position="2119"/>
        <end position="2138"/>
    </location>
</feature>
<feature type="compositionally biased region" description="Basic and acidic residues" evidence="11">
    <location>
        <begin position="2405"/>
        <end position="2429"/>
    </location>
</feature>
<evidence type="ECO:0000256" key="11">
    <source>
        <dbReference type="SAM" id="MobiDB-lite"/>
    </source>
</evidence>
<keyword evidence="3" id="KW-0547">Nucleotide-binding</keyword>
<dbReference type="InterPro" id="IPR027417">
    <property type="entry name" value="P-loop_NTPase"/>
</dbReference>
<dbReference type="SMART" id="SM00298">
    <property type="entry name" value="CHROMO"/>
    <property type="match status" value="2"/>
</dbReference>
<feature type="region of interest" description="Disordered" evidence="11">
    <location>
        <begin position="1"/>
        <end position="174"/>
    </location>
</feature>
<dbReference type="PANTHER" id="PTHR46850:SF1">
    <property type="entry name" value="CHROMODOMAIN-HELICASE-DNA-BINDING PROTEIN 9"/>
    <property type="match status" value="1"/>
</dbReference>
<dbReference type="InterPro" id="IPR056342">
    <property type="entry name" value="HTH_CHD6-9"/>
</dbReference>
<dbReference type="InterPro" id="IPR000953">
    <property type="entry name" value="Chromo/chromo_shadow_dom"/>
</dbReference>
<feature type="region of interest" description="Disordered" evidence="11">
    <location>
        <begin position="2629"/>
        <end position="2649"/>
    </location>
</feature>
<feature type="compositionally biased region" description="Polar residues" evidence="11">
    <location>
        <begin position="110"/>
        <end position="125"/>
    </location>
</feature>
<dbReference type="Gene3D" id="2.40.50.40">
    <property type="match status" value="2"/>
</dbReference>
<feature type="region of interest" description="Disordered" evidence="11">
    <location>
        <begin position="2405"/>
        <end position="2521"/>
    </location>
</feature>
<dbReference type="InterPro" id="IPR000330">
    <property type="entry name" value="SNF2_N"/>
</dbReference>
<evidence type="ECO:0000256" key="8">
    <source>
        <dbReference type="ARBA" id="ARBA00023125"/>
    </source>
</evidence>
<dbReference type="InterPro" id="IPR006576">
    <property type="entry name" value="BRK_domain"/>
</dbReference>
<organism evidence="15 16">
    <name type="scientific">Tegillarca granosa</name>
    <name type="common">Malaysian cockle</name>
    <name type="synonym">Anadara granosa</name>
    <dbReference type="NCBI Taxonomy" id="220873"/>
    <lineage>
        <taxon>Eukaryota</taxon>
        <taxon>Metazoa</taxon>
        <taxon>Spiralia</taxon>
        <taxon>Lophotrochozoa</taxon>
        <taxon>Mollusca</taxon>
        <taxon>Bivalvia</taxon>
        <taxon>Autobranchia</taxon>
        <taxon>Pteriomorphia</taxon>
        <taxon>Arcoida</taxon>
        <taxon>Arcoidea</taxon>
        <taxon>Arcidae</taxon>
        <taxon>Tegillarca</taxon>
    </lineage>
</organism>
<feature type="compositionally biased region" description="Basic and acidic residues" evidence="11">
    <location>
        <begin position="2128"/>
        <end position="2138"/>
    </location>
</feature>
<feature type="region of interest" description="Disordered" evidence="11">
    <location>
        <begin position="2854"/>
        <end position="2875"/>
    </location>
</feature>
<sequence length="3210" mass="365092">MQQQPQQQAPQLQQAFDSQLTNISGNPFGNISYQTPNTPQQQQQQQQPYSSSNFNQFSSTPKLHHIDNPITSLGAGDQQRQQVMLIQNSPHRPRPQFQSPPGAGGGGNTIPIQQQTTPGGYQTFNLGGGSGPRLPNPHQQQQQMNITQNISQGSMWNQNQTSPNQSQFMQQQQQLATQPPQQQQVANSGLPQMSGTYLTHHDYALPTSQSNVPQMSHFQDNIATSNPNSLFLQRVATSSSANRLTHVPISNASNSMNLMGQMQQQGQQQGVNQMPPSFQQQTINPQIHLGLNNFSANPNTQQMPMAQLHQPQNKQFGNFPQQIPQMNSGTNAQTNVYNRFSFQQPQTGQNSLPQVINDISTQNVNNFQNTSPNQNNTFRATYPSMQVQRATVPSPRPTPPPSRTPDQPQHTSPNSQGNVQQSNVQQQLQQLASPPNNNSITSSPYQHVVARSEPIVSHNQNNTNSVTFSAPMNNNQLTNQNKVAVVGNLNVNQGMSVTNTSHIGPISPNVGNQTGTGNQNVNMEIQYLQQQIQQIHNMPQTQQLQQKMLDLQERVRMLRSTQELEVQRQKQQLVPNIQQNLQPNIRPTIIQIQQPGPRQPLIQIRPQYPNQQQTQQQPQKILIVSSAPVVQQQQQLQASKPQQFQIHQQQQQQPPQLIQPNIQQTVVPQQQSHFSISPAPSPQKLQIVKQQSSPAPPQNMMSPSQVPTSTNIPQQQPQQCSQQPKTSPPNQVPSMSSTPLNSVNNVPVVQIQLGPPPTMNPTQVQLQTIPQQQEEMGGNQENMDETEQISKQKLAQEKANKIVAEAVARAQAAGNTQIPRILTPPPIPSTVGDVETTVGTTPLTPAEGKKKKKGTGKKKEKKPKEPKGSKSPKDVTSDIEHMICIYRPPATFLKKKKKKGHDSDASDVELKITPPQTPDENVEKRRSARNTKRKKYLDDVDLNLSDEETQDVDVTGVDNNSTVVKPVQFFVDNPAEEDAIVVEKILGMRLRKSDKDVDVENDDTQSDEEVEEFFVKYKNYSYLHCEWKTAEELERDKRIQSKIKRFKMKKLSTNNYFAELDDEELFNPDYVEVDRVLDVSVTFDPTTTEEVTHFLVKWRGLPYEDSTWELQQDVDPEKVKMFYKYRDPPEDEEARETVARPTPDQWQKIEETKEYKGGNKLREYQLEGVNWLLFSWYNQQNSILADEMGLGKTVQSITFLNEIVNYGIKGPFLVVVPLSTLGNWQREFETWTDINAIVYHGSAQSRYMLQEFEMYYKDKDGKRIPDIYKFQALITTYELIISDCEMLCNIEWRCLVVDEAHRLKNKNCRLMEGLRMFDCVSINNNIVYEHRVLLSGTPLQNNVEELFSLLNFLEPERFKSSAAFLADFGNLQTDEQVENLKSILKPMMLRRLKEDVEKNLAAKEETIIEVELTNIQKKYYRAILERNFTFLSKGVGTSANVPNLLNTMMELRKCCNHPYLVKGAEEKILEEIKEKHDQEQIMLTMVNSSGKMVLLDKLLPKLKQNGHKVLVFSQMIRVLDILEDYLIHKQYLYERLDGRIRGNLRQEAIDRFSKPDSDRFVFLLCTRAGGLGINLTAADTVIIYDSDWNPQNDLQAQARCHRIGQTREVKVYRLITRNSYEREMFDKASLKLGLDKAVLQSMGGEKATPQAQLSKKEIENLLRKGAYGALMEDDSAGDKFCEEDIDQILKRRTQVIQIESEGKGSTFAKASFSMSSNRSDIDINDPNFWQKWAKKADLDADELKHKNDLIIQEPRQRKQTARYGNDESVLDMSELESSSDSDEDEEDPSKRGRKSGRRKGRRNRGDDDEDFEGEEVGGNGFSRWGRWDAVLSHGRFKRKLVEKDVETISRALLIYSLKHYKGDERIKEFIWDLISPSNQDGTLKNHSGLSAPVPRGRKGKNRTKKEGKEFDPIAELEKGKIDLDPEIILRDSGYRKHLHRHANKVLLRVRLLYYLKQEIIGEEADKVFQGLSVNEIDIPSPCPDGEPPVPWWDEDADKSLLIGVFKHGYEKYNLMRQDPALVFLERCGPPDSAALAAEMKDDDDDLEESRLETTRNEDQDEEASVGSMSDTLGNKKSATTGQAKSLPNSSEMEEDKLPFPTPSDINTRLRRVITGYQRNHKRQLMKNQQKERKMERRERVEQTLKEREVARRFFQQSRWSRREETDFYRVISSFGVEFDPDTGRYKWDRFRQLARLEKKYEETLTEYFQAFYHMCMRVCKKFKNDDDALPPNNIYVEPITEERASRCLARIDLLNKIRTEILTHPKLEERIMLCQSSWDLPSWWINGKHDKDLLLGAASCNKFYWFYYRNGLVRTDYHMLSDPMLSFKELLKNKHLQIPSSPSQSSSPHLGKDEDDEVKDLVKTIKEQTELKLKRENKIDIKPEHKVKVESPKVKIENEEKVKVENEDVKSENVENGDEQEKLSDKNEQEEKEDSETSVLNLSAKSEVKSEIENEHSAVKSEKMDIDEDDDDKTDVEMNDNEDDNEDNKEMSKEKDQIKSEKLNGDETTVKSEEEEEKVKVEKIEEETQCDVDMNGKEDVKMEEKEEKPESLISGELKKQNGFNREVSGRKKNECIKNGSLYASICVYLQDRVIFHRLEHICYCVEHGEWPFPKKMTYSSLNYDSRSATPMGSLTPRDDPELSASDAGDSLYDGVKVNKSLSDLDKDFEVQMTEGDGLKMTFHKRRGMGSKSDFPEGSRIHQILNQSAASAASSDNESQSELSSRSQVLGHSPRHSPHHYFFSQTPAEMLANGAQHGLEFDPVLLNRSVEPLERKRGRRPRVDPMLLDPTKLTGDENVSVINRLTGKKITGAKAPPLRYLAEWLEQNPLYDVEPKWAELVKSKGSLPKTLLSRLGTPLERRNRGRPPRESNMSSSLLSENPFAAVSMAGLSAFPAASLMSGFPKLPIGMPFGALPNIGMGNPLLGLSGFGIPGLNMASVLSKSSESESKKDKDVSPNKKEQSKSESKSPSSITPHPSFPMLYNPLMFNPLLAAQAAQAAQAQGLNFSLPTSLPTSFATLAQAGLMNGQGDSDLEEGEIKRYSKVEQDAAEDLSVKSSSAKRSKEDRHERHHRHKRERHHDKSVSKISVSHFQDEPTDLSMKPKSSSHIDSQKSSNSSTPKESSNKMKTKIQSSFKLNKIVDSLKDKVQKMETKTDLKDKRSKLDDILSRMGGGSSKNTEKEESVENDNDHNQRKDEEMSEKNDDSMMSDS</sequence>
<gene>
    <name evidence="15" type="ORF">KUTeg_019343</name>
</gene>
<dbReference type="Proteomes" id="UP001217089">
    <property type="component" value="Unassembled WGS sequence"/>
</dbReference>
<evidence type="ECO:0000259" key="12">
    <source>
        <dbReference type="PROSITE" id="PS50013"/>
    </source>
</evidence>
<dbReference type="SMART" id="SM00490">
    <property type="entry name" value="HELICc"/>
    <property type="match status" value="1"/>
</dbReference>
<feature type="compositionally biased region" description="Acidic residues" evidence="11">
    <location>
        <begin position="1806"/>
        <end position="1815"/>
    </location>
</feature>
<feature type="region of interest" description="Disordered" evidence="11">
    <location>
        <begin position="2942"/>
        <end position="2975"/>
    </location>
</feature>
<feature type="compositionally biased region" description="Low complexity" evidence="11">
    <location>
        <begin position="160"/>
        <end position="174"/>
    </location>
</feature>
<feature type="compositionally biased region" description="Basic and acidic residues" evidence="11">
    <location>
        <begin position="2944"/>
        <end position="2966"/>
    </location>
</feature>
<feature type="compositionally biased region" description="Low complexity" evidence="11">
    <location>
        <begin position="2707"/>
        <end position="2727"/>
    </location>
</feature>
<feature type="domain" description="Helicase ATP-binding" evidence="13">
    <location>
        <begin position="1173"/>
        <end position="1356"/>
    </location>
</feature>
<feature type="region of interest" description="Disordered" evidence="11">
    <location>
        <begin position="386"/>
        <end position="443"/>
    </location>
</feature>
<dbReference type="CDD" id="cd18668">
    <property type="entry name" value="CD1_tandem_CHD5-9_like"/>
    <property type="match status" value="1"/>
</dbReference>
<feature type="compositionally biased region" description="Basic residues" evidence="11">
    <location>
        <begin position="849"/>
        <end position="861"/>
    </location>
</feature>
<dbReference type="SMART" id="SM00487">
    <property type="entry name" value="DEXDc"/>
    <property type="match status" value="1"/>
</dbReference>
<keyword evidence="4" id="KW-0378">Hydrolase</keyword>
<keyword evidence="9" id="KW-0804">Transcription</keyword>
<feature type="compositionally biased region" description="Basic and acidic residues" evidence="11">
    <location>
        <begin position="2446"/>
        <end position="2464"/>
    </location>
</feature>
<feature type="domain" description="Chromo" evidence="12">
    <location>
        <begin position="980"/>
        <end position="1058"/>
    </location>
</feature>
<keyword evidence="8" id="KW-0238">DNA-binding</keyword>
<feature type="compositionally biased region" description="Basic and acidic residues" evidence="11">
    <location>
        <begin position="2488"/>
        <end position="2521"/>
    </location>
</feature>
<evidence type="ECO:0000256" key="9">
    <source>
        <dbReference type="ARBA" id="ARBA00023163"/>
    </source>
</evidence>
<dbReference type="PANTHER" id="PTHR46850">
    <property type="entry name" value="CHROMODOMAIN-HELICASE-DNA-BINDING PROTEIN 9"/>
    <property type="match status" value="1"/>
</dbReference>
<feature type="compositionally biased region" description="Low complexity" evidence="11">
    <location>
        <begin position="830"/>
        <end position="841"/>
    </location>
</feature>
<keyword evidence="2" id="KW-0677">Repeat</keyword>
<feature type="compositionally biased region" description="Low complexity" evidence="11">
    <location>
        <begin position="707"/>
        <end position="725"/>
    </location>
</feature>
<dbReference type="CDD" id="cd18663">
    <property type="entry name" value="CD2_tandem_CHD5-9_like"/>
    <property type="match status" value="1"/>
</dbReference>
<feature type="compositionally biased region" description="Polar residues" evidence="11">
    <location>
        <begin position="665"/>
        <end position="675"/>
    </location>
</feature>
<dbReference type="SUPFAM" id="SSF52540">
    <property type="entry name" value="P-loop containing nucleoside triphosphate hydrolases"/>
    <property type="match status" value="2"/>
</dbReference>
<evidence type="ECO:0000259" key="14">
    <source>
        <dbReference type="PROSITE" id="PS51194"/>
    </source>
</evidence>
<name>A0ABQ9ECA4_TEGGR</name>
<dbReference type="InterPro" id="IPR014001">
    <property type="entry name" value="Helicase_ATP-bd"/>
</dbReference>
<dbReference type="InterPro" id="IPR016197">
    <property type="entry name" value="Chromo-like_dom_sf"/>
</dbReference>
<feature type="compositionally biased region" description="Basic and acidic residues" evidence="11">
    <location>
        <begin position="3177"/>
        <end position="3204"/>
    </location>
</feature>
<feature type="compositionally biased region" description="Basic residues" evidence="11">
    <location>
        <begin position="1791"/>
        <end position="1802"/>
    </location>
</feature>
<evidence type="ECO:0000256" key="10">
    <source>
        <dbReference type="ARBA" id="ARBA00023242"/>
    </source>
</evidence>
<feature type="compositionally biased region" description="Polar residues" evidence="11">
    <location>
        <begin position="78"/>
        <end position="90"/>
    </location>
</feature>
<feature type="compositionally biased region" description="Low complexity" evidence="11">
    <location>
        <begin position="139"/>
        <end position="152"/>
    </location>
</feature>
<feature type="compositionally biased region" description="Low complexity" evidence="11">
    <location>
        <begin position="3105"/>
        <end position="3121"/>
    </location>
</feature>
<feature type="region of interest" description="Disordered" evidence="11">
    <location>
        <begin position="2038"/>
        <end position="2104"/>
    </location>
</feature>
<dbReference type="InterPro" id="IPR049730">
    <property type="entry name" value="SNF2/RAD54-like_C"/>
</dbReference>
<reference evidence="15 16" key="1">
    <citation type="submission" date="2022-12" db="EMBL/GenBank/DDBJ databases">
        <title>Chromosome-level genome of Tegillarca granosa.</title>
        <authorList>
            <person name="Kim J."/>
        </authorList>
    </citation>
    <scope>NUCLEOTIDE SEQUENCE [LARGE SCALE GENOMIC DNA]</scope>
    <source>
        <strain evidence="15">Teg-2019</strain>
        <tissue evidence="15">Adductor muscle</tissue>
    </source>
</reference>
<dbReference type="InterPro" id="IPR051493">
    <property type="entry name" value="CHD"/>
</dbReference>
<keyword evidence="10" id="KW-0539">Nucleus</keyword>
<dbReference type="EMBL" id="JARBDR010000917">
    <property type="protein sequence ID" value="KAJ8302947.1"/>
    <property type="molecule type" value="Genomic_DNA"/>
</dbReference>
<dbReference type="InterPro" id="IPR001650">
    <property type="entry name" value="Helicase_C-like"/>
</dbReference>
<feature type="compositionally biased region" description="Basic and acidic residues" evidence="11">
    <location>
        <begin position="901"/>
        <end position="910"/>
    </location>
</feature>
<evidence type="ECO:0000256" key="5">
    <source>
        <dbReference type="ARBA" id="ARBA00022840"/>
    </source>
</evidence>
<dbReference type="InterPro" id="IPR023780">
    <property type="entry name" value="Chromo_domain"/>
</dbReference>
<dbReference type="Gene3D" id="3.40.5.120">
    <property type="match status" value="1"/>
</dbReference>
<dbReference type="InterPro" id="IPR038718">
    <property type="entry name" value="SNF2-like_sf"/>
</dbReference>
<feature type="region of interest" description="Disordered" evidence="11">
    <location>
        <begin position="1882"/>
        <end position="1908"/>
    </location>
</feature>
<feature type="compositionally biased region" description="Basic and acidic residues" evidence="11">
    <location>
        <begin position="862"/>
        <end position="881"/>
    </location>
</feature>
<evidence type="ECO:0000256" key="2">
    <source>
        <dbReference type="ARBA" id="ARBA00022737"/>
    </source>
</evidence>
<dbReference type="Pfam" id="PF00385">
    <property type="entry name" value="Chromo"/>
    <property type="match status" value="2"/>
</dbReference>
<feature type="region of interest" description="Disordered" evidence="11">
    <location>
        <begin position="894"/>
        <end position="933"/>
    </location>
</feature>
<feature type="compositionally biased region" description="Polar residues" evidence="11">
    <location>
        <begin position="732"/>
        <end position="742"/>
    </location>
</feature>
<evidence type="ECO:0000256" key="6">
    <source>
        <dbReference type="ARBA" id="ARBA00022853"/>
    </source>
</evidence>
<feature type="domain" description="Chromo" evidence="12">
    <location>
        <begin position="1071"/>
        <end position="1137"/>
    </location>
</feature>
<feature type="compositionally biased region" description="Polar residues" evidence="11">
    <location>
        <begin position="16"/>
        <end position="31"/>
    </location>
</feature>